<proteinExistence type="predicted"/>
<accession>A0A7M1LGW7</accession>
<organism evidence="1 2">
    <name type="scientific">Campylobacter corcagiensis</name>
    <dbReference type="NCBI Taxonomy" id="1448857"/>
    <lineage>
        <taxon>Bacteria</taxon>
        <taxon>Pseudomonadati</taxon>
        <taxon>Campylobacterota</taxon>
        <taxon>Epsilonproteobacteria</taxon>
        <taxon>Campylobacterales</taxon>
        <taxon>Campylobacteraceae</taxon>
        <taxon>Campylobacter</taxon>
    </lineage>
</organism>
<gene>
    <name evidence="1" type="ORF">IMC76_08720</name>
</gene>
<dbReference type="RefSeq" id="WP_081755098.1">
    <property type="nucleotide sequence ID" value="NZ_CP053842.1"/>
</dbReference>
<keyword evidence="2" id="KW-1185">Reference proteome</keyword>
<dbReference type="EMBL" id="CP063078">
    <property type="protein sequence ID" value="QOQ87274.1"/>
    <property type="molecule type" value="Genomic_DNA"/>
</dbReference>
<name>A0A7M1LGW7_9BACT</name>
<reference evidence="1 2" key="1">
    <citation type="submission" date="2020-10" db="EMBL/GenBank/DDBJ databases">
        <title>Campylobacter and Helicobacter PacBio genomes.</title>
        <authorList>
            <person name="Lane C."/>
        </authorList>
    </citation>
    <scope>NUCLEOTIDE SEQUENCE [LARGE SCALE GENOMIC DNA]</scope>
    <source>
        <strain evidence="1 2">2016D-0077</strain>
    </source>
</reference>
<dbReference type="Proteomes" id="UP000594749">
    <property type="component" value="Chromosome"/>
</dbReference>
<evidence type="ECO:0000313" key="2">
    <source>
        <dbReference type="Proteomes" id="UP000594749"/>
    </source>
</evidence>
<evidence type="ECO:0000313" key="1">
    <source>
        <dbReference type="EMBL" id="QOQ87274.1"/>
    </source>
</evidence>
<dbReference type="AlphaFoldDB" id="A0A7M1LGW7"/>
<protein>
    <submittedName>
        <fullName evidence="1">Uncharacterized protein</fullName>
    </submittedName>
</protein>
<dbReference type="OrthoDB" id="9997979at2"/>
<sequence length="335" mass="37878">MMVGLIGNYKVFPNSLILTKSSSKSAKITKKATPSATKKEKITKISTLCKAFYHDLAIWAYVVKKDANSKDFTSLKRELDFEMITSDKVLRLRLRNADIKATTLENIETTSSGLTITGTKASDIYKPNQWREISIIASSVGDIDAGGLINFIFTKQVITIYIKGTRAVVFSYKPAYSYSESKVYQTSIFTAQNSKEVRTSLSKSYKKKVSFNVITKELNSGVEQILSFALQRYCLVPLWNSLSISKTSGTLNILRCDTTLKEFDKYLIVWRAFNDFEFAKILNLDDDKITIDKQISINSGDYIVPLLKTTPAKSINYDFLTSEVKSYKLEFLELK</sequence>